<name>A0A098E8Q6_9ZZZZ</name>
<reference evidence="1" key="1">
    <citation type="submission" date="2014-09" db="EMBL/GenBank/DDBJ databases">
        <authorList>
            <person name="Probst J Alexander"/>
        </authorList>
    </citation>
    <scope>NUCLEOTIDE SEQUENCE</scope>
</reference>
<evidence type="ECO:0008006" key="2">
    <source>
        <dbReference type="Google" id="ProtNLM"/>
    </source>
</evidence>
<dbReference type="EMBL" id="CCXY01000086">
    <property type="protein sequence ID" value="CEG11894.1"/>
    <property type="molecule type" value="Genomic_DNA"/>
</dbReference>
<sequence>MKFVGIDLAGTAKHCTGFCILTVSDFKSDKFAETKILSTDKEIIEETKKANPKIIAIDAPLSKGNRKCDYDLKIYGALPLTLKSMEILAERGIKISNELRKENFNVIEVFATGSAKILGFHNKSREVEQKELMKVIKGIDRRLLKKDEIDAIFCAITAYLYYFNKTTEVGDETGKVIMPKI</sequence>
<organism evidence="1">
    <name type="scientific">groundwater metagenome</name>
    <dbReference type="NCBI Taxonomy" id="717931"/>
    <lineage>
        <taxon>unclassified sequences</taxon>
        <taxon>metagenomes</taxon>
        <taxon>ecological metagenomes</taxon>
    </lineage>
</organism>
<gene>
    <name evidence="1" type="ORF">MSIBF_A1760016</name>
</gene>
<dbReference type="AlphaFoldDB" id="A0A098E8Q6"/>
<protein>
    <recommendedName>
        <fullName evidence="2">DUF429 domain-containing protein</fullName>
    </recommendedName>
</protein>
<proteinExistence type="predicted"/>
<evidence type="ECO:0000313" key="1">
    <source>
        <dbReference type="EMBL" id="CEG11894.1"/>
    </source>
</evidence>
<accession>A0A098E8Q6</accession>